<proteinExistence type="inferred from homology"/>
<dbReference type="OrthoDB" id="29024at2759"/>
<dbReference type="InterPro" id="IPR040007">
    <property type="entry name" value="Tho2"/>
</dbReference>
<dbReference type="Pfam" id="PF16134">
    <property type="entry name" value="THOC2_N"/>
    <property type="match status" value="1"/>
</dbReference>
<dbReference type="PANTHER" id="PTHR21597">
    <property type="entry name" value="THO2 PROTEIN"/>
    <property type="match status" value="1"/>
</dbReference>
<feature type="compositionally biased region" description="Polar residues" evidence="6">
    <location>
        <begin position="1426"/>
        <end position="1439"/>
    </location>
</feature>
<keyword evidence="11" id="KW-1185">Reference proteome</keyword>
<feature type="domain" description="THO complex subunit 2 N-terminal" evidence="9">
    <location>
        <begin position="27"/>
        <end position="633"/>
    </location>
</feature>
<dbReference type="RefSeq" id="XP_003959429.1">
    <property type="nucleotide sequence ID" value="XM_003959380.1"/>
</dbReference>
<comment type="subcellular location">
    <subcellularLocation>
        <location evidence="1">Nucleus</location>
    </subcellularLocation>
</comment>
<keyword evidence="4" id="KW-0539">Nucleus</keyword>
<sequence>MSSSALISRINQLASGQDLIQVEQKLFDQDSIANWDAHVKKLCDEFKEFTNNSERAQWLKSLFIELFQLSSIKVERIADLIEKLSQVQSTDSSAIVGKMFIATTHVLPKILSDEKDLIDLIKLTPSIHDEIFKFSWLSSKLTTRGQTQLLKHLLKKSKYELKKYNLLTENSVGFSQLTTFFTLIFNDNDKFAKIPYYINEMYYIIGKYSLDTMRCLDLFLLISSEFITDNYKFVVEFLQHSDFIKINDKNITLANVVSFTLNGNSPPDHYYDLCAILVKYEILDPDIIWDNIAPTTESLNEFINNIKTNLEKESMKGVENPLAMAAALTDSGDDENIDDKDTAAKREDDLDAENSKNETSKGKQEMETKENEKTVADNMKNNGKIEFLKSLLIHGCLAASSNIIKRNPEVLYIDPSIGKHVTRIFKYVIETLYEKTGYTKLSNLGCSLLVSSSETSLMSQKPRLLQETKSHDPYCSLELNNKFVFYFPEWSDNIEQVTTVEDLFTISHEFYALCGPYLAQNSTLLSKLCRIGISDIQNSTEDNSQTIDKWTDYLRKFLFPTIPMEYTNPIVADEIYSLMSCFSFEKRYFIYNEMLTKTSQDSLILKANFNKSEREARSILKSLSTDTIDKESRKLSDIVSLNPLATLVPVLKQIENYDKVSELVIYTAKFFNNFAYDVLQYVLLLRLTQPRSAIQEDGVNQAQWVQRLSTFISGLAKNCPNVDLSNIIIYIIKTLHQGNIIAVSILKELITTVAGIRDVNNVNVRQLLMLNSGEPLKQAARKLIFDSRDANSELGSNLVKLFSRESAISEIMVLLYNLNLKANTQEAHYKILSARCDEMNTLLYSFIELVKFIFGSSDDFIDNVLSFDILIRQFGFSTPWVFHIWRDYMDQKNREREESEKDTDATYIDSFEETLNETDFEGVHFERISRDLFTVFWKLSLYDIHFDRSLYDERKATLEGEIAGDISKRKKQSLLNQIKEVMTTCISHQRTFNKVRTMLDGKSKVWSESVSDSGMTSLIQYCIVPRVLFSPSDALYSSYFLSQAFTIEQSMKVYDILVNSNILSTLLFSCTISEAGNLGIFFTRFLDSFEKMRVNGELSNSDKRELYNWHTSLVNQLIDLLGEKNYMSIRNGIEFMRYVSDVFPIVDSQIKLLYKLLEQNLVNEQREDIKLPTNALIGHLKARLRKESLQLDELCDLNEEESEEKAKRDLELEEIRIYETMISNEAKQQEIRKKLEINKLRRENEPEVKEVPKERRKPRWSLPKVFNNFEEVIYSLQTNNLNRASTYLEDPDMISEFKELRRKDSPMREYRASIFGLLSKYFSSLVNNPRHPDFKRKLNELEYAMGSITRQSNVSAGEMYTEQNIEPSRKTSRYNSDRSLERGGSRTTRQITPQEDRMSGNAPKAPLRMKSPTAPRAMKFPEKPSSKPQNHQNRTSSQPRGPAQRSEDRAPKRFKSDTGDQGRQFQQQHQQRPSYQGDSNRNDRSRFGNSSSTSGSSTRKPANADKQRLPQGPKGSSSYGSRYQPY</sequence>
<evidence type="ECO:0000256" key="5">
    <source>
        <dbReference type="SAM" id="Coils"/>
    </source>
</evidence>
<dbReference type="Proteomes" id="UP000005220">
    <property type="component" value="Chromosome 10"/>
</dbReference>
<dbReference type="GO" id="GO:2001209">
    <property type="term" value="P:positive regulation of transcription elongation by RNA polymerase I"/>
    <property type="evidence" value="ECO:0007669"/>
    <property type="project" value="EnsemblFungi"/>
</dbReference>
<feature type="compositionally biased region" description="Low complexity" evidence="6">
    <location>
        <begin position="1487"/>
        <end position="1499"/>
    </location>
</feature>
<evidence type="ECO:0000259" key="8">
    <source>
        <dbReference type="Pfam" id="PF11732"/>
    </source>
</evidence>
<feature type="compositionally biased region" description="Low complexity" evidence="6">
    <location>
        <begin position="1461"/>
        <end position="1476"/>
    </location>
</feature>
<evidence type="ECO:0000256" key="4">
    <source>
        <dbReference type="ARBA" id="ARBA00023242"/>
    </source>
</evidence>
<dbReference type="eggNOG" id="KOG1874">
    <property type="taxonomic scope" value="Eukaryota"/>
</dbReference>
<name>H2B0Z4_KAZAF</name>
<dbReference type="GO" id="GO:0006368">
    <property type="term" value="P:transcription elongation by RNA polymerase II"/>
    <property type="evidence" value="ECO:0007669"/>
    <property type="project" value="EnsemblFungi"/>
</dbReference>
<feature type="compositionally biased region" description="Polar residues" evidence="6">
    <location>
        <begin position="1514"/>
        <end position="1526"/>
    </location>
</feature>
<dbReference type="GO" id="GO:0000446">
    <property type="term" value="C:nucleoplasmic THO complex"/>
    <property type="evidence" value="ECO:0007669"/>
    <property type="project" value="EnsemblFungi"/>
</dbReference>
<feature type="region of interest" description="Disordered" evidence="6">
    <location>
        <begin position="329"/>
        <end position="376"/>
    </location>
</feature>
<feature type="compositionally biased region" description="Polar residues" evidence="6">
    <location>
        <begin position="1354"/>
        <end position="1366"/>
    </location>
</feature>
<evidence type="ECO:0000313" key="11">
    <source>
        <dbReference type="Proteomes" id="UP000005220"/>
    </source>
</evidence>
<dbReference type="GO" id="GO:0097185">
    <property type="term" value="P:cellular response to azide"/>
    <property type="evidence" value="ECO:0007669"/>
    <property type="project" value="EnsemblFungi"/>
</dbReference>
<organism evidence="10 11">
    <name type="scientific">Kazachstania africana (strain ATCC 22294 / BCRC 22015 / CBS 2517 / CECT 1963 / NBRC 1671 / NRRL Y-8276)</name>
    <name type="common">Yeast</name>
    <name type="synonym">Kluyveromyces africanus</name>
    <dbReference type="NCBI Taxonomy" id="1071382"/>
    <lineage>
        <taxon>Eukaryota</taxon>
        <taxon>Fungi</taxon>
        <taxon>Dikarya</taxon>
        <taxon>Ascomycota</taxon>
        <taxon>Saccharomycotina</taxon>
        <taxon>Saccharomycetes</taxon>
        <taxon>Saccharomycetales</taxon>
        <taxon>Saccharomycetaceae</taxon>
        <taxon>Kazachstania</taxon>
    </lineage>
</organism>
<feature type="domain" description="THO complex subunitTHOC2 N-terminal" evidence="8">
    <location>
        <begin position="635"/>
        <end position="709"/>
    </location>
</feature>
<evidence type="ECO:0000259" key="7">
    <source>
        <dbReference type="Pfam" id="PF11262"/>
    </source>
</evidence>
<dbReference type="InterPro" id="IPR021418">
    <property type="entry name" value="THO_THOC2_C"/>
</dbReference>
<dbReference type="InterPro" id="IPR032302">
    <property type="entry name" value="THOC2_N"/>
</dbReference>
<protein>
    <recommendedName>
        <fullName evidence="3">THO complex subunit 2</fullName>
    </recommendedName>
</protein>
<dbReference type="GO" id="GO:0031124">
    <property type="term" value="P:mRNA 3'-end processing"/>
    <property type="evidence" value="ECO:0007669"/>
    <property type="project" value="EnsemblFungi"/>
</dbReference>
<reference evidence="10 11" key="1">
    <citation type="journal article" date="2011" name="Proc. Natl. Acad. Sci. U.S.A.">
        <title>Evolutionary erosion of yeast sex chromosomes by mating-type switching accidents.</title>
        <authorList>
            <person name="Gordon J.L."/>
            <person name="Armisen D."/>
            <person name="Proux-Wera E."/>
            <person name="Oheigeartaigh S.S."/>
            <person name="Byrne K.P."/>
            <person name="Wolfe K.H."/>
        </authorList>
    </citation>
    <scope>NUCLEOTIDE SEQUENCE [LARGE SCALE GENOMIC DNA]</scope>
    <source>
        <strain evidence="11">ATCC 22294 / BCRC 22015 / CBS 2517 / CECT 1963 / NBRC 1671 / NRRL Y-8276</strain>
    </source>
</reference>
<keyword evidence="5" id="KW-0175">Coiled coil</keyword>
<dbReference type="Pfam" id="PF11262">
    <property type="entry name" value="Tho2"/>
    <property type="match status" value="2"/>
</dbReference>
<dbReference type="EMBL" id="HE650830">
    <property type="protein sequence ID" value="CCF60294.1"/>
    <property type="molecule type" value="Genomic_DNA"/>
</dbReference>
<dbReference type="Pfam" id="PF11732">
    <property type="entry name" value="Thoc2"/>
    <property type="match status" value="1"/>
</dbReference>
<evidence type="ECO:0000313" key="10">
    <source>
        <dbReference type="EMBL" id="CCF60294.1"/>
    </source>
</evidence>
<evidence type="ECO:0000256" key="3">
    <source>
        <dbReference type="ARBA" id="ARBA00019596"/>
    </source>
</evidence>
<dbReference type="InterPro" id="IPR021726">
    <property type="entry name" value="THO_THOC2_N"/>
</dbReference>
<feature type="compositionally biased region" description="Basic and acidic residues" evidence="6">
    <location>
        <begin position="1375"/>
        <end position="1384"/>
    </location>
</feature>
<dbReference type="GO" id="GO:0006310">
    <property type="term" value="P:DNA recombination"/>
    <property type="evidence" value="ECO:0007669"/>
    <property type="project" value="EnsemblFungi"/>
</dbReference>
<gene>
    <name evidence="10" type="primary">KAFR0J02300</name>
    <name evidence="10" type="ORF">KAFR_0J02300</name>
</gene>
<evidence type="ECO:0000256" key="6">
    <source>
        <dbReference type="SAM" id="MobiDB-lite"/>
    </source>
</evidence>
<evidence type="ECO:0000256" key="2">
    <source>
        <dbReference type="ARBA" id="ARBA00007857"/>
    </source>
</evidence>
<evidence type="ECO:0000259" key="9">
    <source>
        <dbReference type="Pfam" id="PF16134"/>
    </source>
</evidence>
<dbReference type="HOGENOM" id="CLU_003123_0_0_1"/>
<feature type="region of interest" description="Disordered" evidence="6">
    <location>
        <begin position="1354"/>
        <end position="1526"/>
    </location>
</feature>
<dbReference type="GO" id="GO:0000781">
    <property type="term" value="C:chromosome, telomeric region"/>
    <property type="evidence" value="ECO:0007669"/>
    <property type="project" value="EnsemblFungi"/>
</dbReference>
<evidence type="ECO:0000256" key="1">
    <source>
        <dbReference type="ARBA" id="ARBA00004123"/>
    </source>
</evidence>
<comment type="similarity">
    <text evidence="2">Belongs to the THOC2 family.</text>
</comment>
<feature type="domain" description="THO complex subunitTHOC2 C-terminal" evidence="7">
    <location>
        <begin position="1104"/>
        <end position="1180"/>
    </location>
</feature>
<dbReference type="KEGG" id="kaf:KAFR_0J02300"/>
<feature type="domain" description="THO complex subunitTHOC2 C-terminal" evidence="7">
    <location>
        <begin position="926"/>
        <end position="1094"/>
    </location>
</feature>
<dbReference type="GO" id="GO:0006283">
    <property type="term" value="P:transcription-coupled nucleotide-excision repair"/>
    <property type="evidence" value="ECO:0007669"/>
    <property type="project" value="EnsemblFungi"/>
</dbReference>
<dbReference type="GeneID" id="13883943"/>
<dbReference type="InParanoid" id="H2B0Z4"/>
<dbReference type="GO" id="GO:0003729">
    <property type="term" value="F:mRNA binding"/>
    <property type="evidence" value="ECO:0007669"/>
    <property type="project" value="TreeGrafter"/>
</dbReference>
<dbReference type="PANTHER" id="PTHR21597:SF0">
    <property type="entry name" value="THO COMPLEX SUBUNIT 2"/>
    <property type="match status" value="1"/>
</dbReference>
<dbReference type="GO" id="GO:0000445">
    <property type="term" value="C:THO complex part of transcription export complex"/>
    <property type="evidence" value="ECO:0007669"/>
    <property type="project" value="EnsemblFungi"/>
</dbReference>
<feature type="compositionally biased region" description="Basic and acidic residues" evidence="6">
    <location>
        <begin position="339"/>
        <end position="375"/>
    </location>
</feature>
<dbReference type="GO" id="GO:0006406">
    <property type="term" value="P:mRNA export from nucleus"/>
    <property type="evidence" value="ECO:0007669"/>
    <property type="project" value="EnsemblFungi"/>
</dbReference>
<dbReference type="STRING" id="1071382.H2B0Z4"/>
<feature type="compositionally biased region" description="Basic and acidic residues" evidence="6">
    <location>
        <begin position="1445"/>
        <end position="1460"/>
    </location>
</feature>
<dbReference type="GO" id="GO:0034063">
    <property type="term" value="P:stress granule assembly"/>
    <property type="evidence" value="ECO:0007669"/>
    <property type="project" value="EnsemblFungi"/>
</dbReference>
<accession>H2B0Z4</accession>
<dbReference type="FunCoup" id="H2B0Z4">
    <property type="interactions" value="697"/>
</dbReference>
<feature type="coiled-coil region" evidence="5">
    <location>
        <begin position="1184"/>
        <end position="1243"/>
    </location>
</feature>